<evidence type="ECO:0000256" key="1">
    <source>
        <dbReference type="ARBA" id="ARBA00043967"/>
    </source>
</evidence>
<name>A0A066TQ60_9PSEU</name>
<dbReference type="PANTHER" id="PTHR30508">
    <property type="entry name" value="FES CLUSTER ASSEMBLY PROTEIN SUF"/>
    <property type="match status" value="1"/>
</dbReference>
<dbReference type="NCBIfam" id="TIGR01980">
    <property type="entry name" value="sufB"/>
    <property type="match status" value="1"/>
</dbReference>
<dbReference type="Pfam" id="PF19295">
    <property type="entry name" value="SufBD_N"/>
    <property type="match status" value="1"/>
</dbReference>
<dbReference type="RefSeq" id="WP_043788259.1">
    <property type="nucleotide sequence ID" value="NZ_JMQI01000077.1"/>
</dbReference>
<sequence length="482" mass="53605">MTAAAEQRTPTTAPLSQEETIESLGKYAFGWADSDVAGASARRGLNEDVVTDISSKKSEPEWMREARLKALKLFEKKPMPNWGADLSGIDFDNIKYFVRSTEKQATSWEELPEDIKNTYDKLGIPEAEKQRLVAGVAAQYESEVVYHQIREDLEEQGVLFLDTDSALKEHPELFQEYFGSVIPAGDNKFSALNTAVWSGGSFIYVPKGVHVEIPLQAYFRINTENMGQFERTLIIVDEGAYVHYVEGCTAPIYQSDSLHSAVVEIIVKKGARCRYTTIQNWSNNVYNLVTKRAKCEEGATMEWIDGNIGSKVTMKYPSVFLMGEHAKGEVLSVAFAGEGQHQDAGAKMEHLAPYTSSTIVSKSVARGGGRTSYRGLVKVAKRAHHSRSSVVCDALLVDTISRSDTYPYVDIRNDEVSMGHEATVSKVSEDQLFYLMSRGLDEAEAMAMIVRGFVEPIARELPMEYALELNRLIELQMEGSVG</sequence>
<dbReference type="Proteomes" id="UP000027345">
    <property type="component" value="Unassembled WGS sequence"/>
</dbReference>
<feature type="domain" description="SUF system FeS cluster assembly SufBD core" evidence="2">
    <location>
        <begin position="219"/>
        <end position="453"/>
    </location>
</feature>
<organism evidence="4 5">
    <name type="scientific">Amycolatopsis rifamycinica</name>
    <dbReference type="NCBI Taxonomy" id="287986"/>
    <lineage>
        <taxon>Bacteria</taxon>
        <taxon>Bacillati</taxon>
        <taxon>Actinomycetota</taxon>
        <taxon>Actinomycetes</taxon>
        <taxon>Pseudonocardiales</taxon>
        <taxon>Pseudonocardiaceae</taxon>
        <taxon>Amycolatopsis</taxon>
    </lineage>
</organism>
<feature type="domain" description="SUF system FeS cluster assembly SufBD N-terminal" evidence="3">
    <location>
        <begin position="153"/>
        <end position="216"/>
    </location>
</feature>
<dbReference type="STRING" id="287986.DV20_38535"/>
<dbReference type="SUPFAM" id="SSF101960">
    <property type="entry name" value="Stabilizer of iron transporter SufD"/>
    <property type="match status" value="1"/>
</dbReference>
<dbReference type="EMBL" id="JMQI01000077">
    <property type="protein sequence ID" value="KDN17005.1"/>
    <property type="molecule type" value="Genomic_DNA"/>
</dbReference>
<dbReference type="eggNOG" id="COG0719">
    <property type="taxonomic scope" value="Bacteria"/>
</dbReference>
<comment type="caution">
    <text evidence="4">The sequence shown here is derived from an EMBL/GenBank/DDBJ whole genome shotgun (WGS) entry which is preliminary data.</text>
</comment>
<accession>A0A066TQ60</accession>
<evidence type="ECO:0000313" key="5">
    <source>
        <dbReference type="Proteomes" id="UP000027345"/>
    </source>
</evidence>
<dbReference type="Pfam" id="PF01458">
    <property type="entry name" value="SUFBD_core"/>
    <property type="match status" value="1"/>
</dbReference>
<evidence type="ECO:0000313" key="4">
    <source>
        <dbReference type="EMBL" id="KDN17005.1"/>
    </source>
</evidence>
<comment type="similarity">
    <text evidence="1">Belongs to the iron-sulfur cluster assembly SufBD family.</text>
</comment>
<dbReference type="InterPro" id="IPR000825">
    <property type="entry name" value="SUF_FeS_clus_asmbl_SufBD_core"/>
</dbReference>
<dbReference type="AlphaFoldDB" id="A0A066TQ60"/>
<keyword evidence="5" id="KW-1185">Reference proteome</keyword>
<dbReference type="InterPro" id="IPR037284">
    <property type="entry name" value="SUF_FeS_clus_asmbl_SufBD_sf"/>
</dbReference>
<gene>
    <name evidence="4" type="ORF">DV20_38535</name>
</gene>
<dbReference type="PANTHER" id="PTHR30508:SF1">
    <property type="entry name" value="UPF0051 PROTEIN ABCI8, CHLOROPLASTIC-RELATED"/>
    <property type="match status" value="1"/>
</dbReference>
<reference evidence="4 5" key="1">
    <citation type="submission" date="2014-05" db="EMBL/GenBank/DDBJ databases">
        <title>Draft genome sequence of Amycolatopsis rifamycinica DSM 46095.</title>
        <authorList>
            <person name="Lal R."/>
            <person name="Saxena A."/>
            <person name="Kumari R."/>
            <person name="Mukherjee U."/>
            <person name="Singh P."/>
            <person name="Sangwan N."/>
            <person name="Mahato N.K."/>
        </authorList>
    </citation>
    <scope>NUCLEOTIDE SEQUENCE [LARGE SCALE GENOMIC DNA]</scope>
    <source>
        <strain evidence="4 5">DSM 46095</strain>
    </source>
</reference>
<dbReference type="InterPro" id="IPR010231">
    <property type="entry name" value="SUF_FeS_clus_asmbl_SufB"/>
</dbReference>
<protein>
    <submittedName>
        <fullName evidence="4">Fe-S cluster assembly protein SufB</fullName>
    </submittedName>
</protein>
<evidence type="ECO:0000259" key="2">
    <source>
        <dbReference type="Pfam" id="PF01458"/>
    </source>
</evidence>
<dbReference type="InterPro" id="IPR055346">
    <property type="entry name" value="Fe-S_cluster_assembly_SufBD"/>
</dbReference>
<dbReference type="GO" id="GO:0016226">
    <property type="term" value="P:iron-sulfur cluster assembly"/>
    <property type="evidence" value="ECO:0007669"/>
    <property type="project" value="InterPro"/>
</dbReference>
<proteinExistence type="inferred from homology"/>
<evidence type="ECO:0000259" key="3">
    <source>
        <dbReference type="Pfam" id="PF19295"/>
    </source>
</evidence>
<dbReference type="OrthoDB" id="9803529at2"/>
<dbReference type="InterPro" id="IPR045595">
    <property type="entry name" value="SufBD_N"/>
</dbReference>